<feature type="region of interest" description="Disordered" evidence="1">
    <location>
        <begin position="76"/>
        <end position="163"/>
    </location>
</feature>
<evidence type="ECO:0000256" key="1">
    <source>
        <dbReference type="SAM" id="MobiDB-lite"/>
    </source>
</evidence>
<evidence type="ECO:0008006" key="4">
    <source>
        <dbReference type="Google" id="ProtNLM"/>
    </source>
</evidence>
<evidence type="ECO:0000313" key="3">
    <source>
        <dbReference type="Proteomes" id="UP000610760"/>
    </source>
</evidence>
<comment type="caution">
    <text evidence="2">The sequence shown here is derived from an EMBL/GenBank/DDBJ whole genome shotgun (WGS) entry which is preliminary data.</text>
</comment>
<sequence length="430" mass="45599">MKTFPVLLKSMNDRIRPSDELLENTKAKMRAAIQTKEAPTKKRPVFHYSTALAGLALVLAGTTLLPHFNDSLSGLPHSGSRVSPEGNHSDFVTEKPSGGEESQGTEEPGGTQSNPNPSGPKMEPPKAAVQPPLYPPLPPESSGKNSEEQSEPNILSDGNSSDSKLQYPTLFYSKRLPTLSEIALVSDSSTAASSSAPSGEHSSTPSSPSDAPVQSSGTEPPSGANSAPYSSYDTPPDSNGMPGNTAESSIPSLNELTDGVTAPVVTVGDSTLYFQPISSMTVSSWTITDPETVEEKQWTAEDAVAYFGQDPQSFPLPQGLKLTSSGPFSVWFNKEGKPYYDSVGFEFSNGSYSLTITMSKIGIPKFRSITMSNRQGSVLNGVSMQIGCKSVAGQNDTYTAEFVSGGIGYQIISGNLSQREFITLIQSITS</sequence>
<gene>
    <name evidence="2" type="ORF">H8710_04260</name>
</gene>
<proteinExistence type="predicted"/>
<feature type="compositionally biased region" description="Polar residues" evidence="1">
    <location>
        <begin position="151"/>
        <end position="163"/>
    </location>
</feature>
<keyword evidence="3" id="KW-1185">Reference proteome</keyword>
<name>A0A926E4C0_9FIRM</name>
<reference evidence="2" key="1">
    <citation type="submission" date="2020-08" db="EMBL/GenBank/DDBJ databases">
        <title>Genome public.</title>
        <authorList>
            <person name="Liu C."/>
            <person name="Sun Q."/>
        </authorList>
    </citation>
    <scope>NUCLEOTIDE SEQUENCE</scope>
    <source>
        <strain evidence="2">NSJ-33</strain>
    </source>
</reference>
<dbReference type="RefSeq" id="WP_249294183.1">
    <property type="nucleotide sequence ID" value="NZ_JACRSV010000001.1"/>
</dbReference>
<feature type="compositionally biased region" description="Low complexity" evidence="1">
    <location>
        <begin position="191"/>
        <end position="212"/>
    </location>
</feature>
<dbReference type="EMBL" id="JACRSV010000001">
    <property type="protein sequence ID" value="MBC8559280.1"/>
    <property type="molecule type" value="Genomic_DNA"/>
</dbReference>
<feature type="compositionally biased region" description="Polar residues" evidence="1">
    <location>
        <begin position="213"/>
        <end position="251"/>
    </location>
</feature>
<dbReference type="AlphaFoldDB" id="A0A926E4C0"/>
<protein>
    <recommendedName>
        <fullName evidence="4">DUF4367 domain-containing protein</fullName>
    </recommendedName>
</protein>
<feature type="region of interest" description="Disordered" evidence="1">
    <location>
        <begin position="191"/>
        <end position="251"/>
    </location>
</feature>
<organism evidence="2 3">
    <name type="scientific">Fumia xinanensis</name>
    <dbReference type="NCBI Taxonomy" id="2763659"/>
    <lineage>
        <taxon>Bacteria</taxon>
        <taxon>Bacillati</taxon>
        <taxon>Bacillota</taxon>
        <taxon>Clostridia</taxon>
        <taxon>Eubacteriales</taxon>
        <taxon>Oscillospiraceae</taxon>
        <taxon>Fumia</taxon>
    </lineage>
</organism>
<evidence type="ECO:0000313" key="2">
    <source>
        <dbReference type="EMBL" id="MBC8559280.1"/>
    </source>
</evidence>
<dbReference type="Proteomes" id="UP000610760">
    <property type="component" value="Unassembled WGS sequence"/>
</dbReference>
<accession>A0A926E4C0</accession>